<comment type="caution">
    <text evidence="9">The sequence shown here is derived from an EMBL/GenBank/DDBJ whole genome shotgun (WGS) entry which is preliminary data.</text>
</comment>
<gene>
    <name evidence="9" type="ORF">Fmac_003563</name>
</gene>
<evidence type="ECO:0000313" key="10">
    <source>
        <dbReference type="Proteomes" id="UP001603857"/>
    </source>
</evidence>
<evidence type="ECO:0000313" key="9">
    <source>
        <dbReference type="EMBL" id="KAL2349563.1"/>
    </source>
</evidence>
<feature type="region of interest" description="Disordered" evidence="6">
    <location>
        <begin position="779"/>
        <end position="805"/>
    </location>
</feature>
<feature type="compositionally biased region" description="Basic and acidic residues" evidence="6">
    <location>
        <begin position="791"/>
        <end position="805"/>
    </location>
</feature>
<dbReference type="InterPro" id="IPR040457">
    <property type="entry name" value="GCP_C"/>
</dbReference>
<name>A0ABD1NQ07_9FABA</name>
<keyword evidence="5" id="KW-0206">Cytoskeleton</keyword>
<keyword evidence="3" id="KW-0963">Cytoplasm</keyword>
<evidence type="ECO:0000256" key="3">
    <source>
        <dbReference type="ARBA" id="ARBA00022490"/>
    </source>
</evidence>
<evidence type="ECO:0008006" key="11">
    <source>
        <dbReference type="Google" id="ProtNLM"/>
    </source>
</evidence>
<proteinExistence type="inferred from homology"/>
<evidence type="ECO:0000256" key="2">
    <source>
        <dbReference type="ARBA" id="ARBA00010337"/>
    </source>
</evidence>
<evidence type="ECO:0000256" key="4">
    <source>
        <dbReference type="ARBA" id="ARBA00022701"/>
    </source>
</evidence>
<dbReference type="FunFam" id="1.20.120.1900:FF:000018">
    <property type="entry name" value="Gamma-tubulin complex component 6 isoform A"/>
    <property type="match status" value="1"/>
</dbReference>
<feature type="domain" description="Gamma tubulin complex component protein N-terminal" evidence="8">
    <location>
        <begin position="61"/>
        <end position="418"/>
    </location>
</feature>
<organism evidence="9 10">
    <name type="scientific">Flemingia macrophylla</name>
    <dbReference type="NCBI Taxonomy" id="520843"/>
    <lineage>
        <taxon>Eukaryota</taxon>
        <taxon>Viridiplantae</taxon>
        <taxon>Streptophyta</taxon>
        <taxon>Embryophyta</taxon>
        <taxon>Tracheophyta</taxon>
        <taxon>Spermatophyta</taxon>
        <taxon>Magnoliopsida</taxon>
        <taxon>eudicotyledons</taxon>
        <taxon>Gunneridae</taxon>
        <taxon>Pentapetalae</taxon>
        <taxon>rosids</taxon>
        <taxon>fabids</taxon>
        <taxon>Fabales</taxon>
        <taxon>Fabaceae</taxon>
        <taxon>Papilionoideae</taxon>
        <taxon>50 kb inversion clade</taxon>
        <taxon>NPAAA clade</taxon>
        <taxon>indigoferoid/millettioid clade</taxon>
        <taxon>Phaseoleae</taxon>
        <taxon>Flemingia</taxon>
    </lineage>
</organism>
<dbReference type="InterPro" id="IPR041470">
    <property type="entry name" value="GCP_N"/>
</dbReference>
<dbReference type="Pfam" id="PF04130">
    <property type="entry name" value="GCP_C_terminal"/>
    <property type="match status" value="1"/>
</dbReference>
<reference evidence="9 10" key="1">
    <citation type="submission" date="2024-08" db="EMBL/GenBank/DDBJ databases">
        <title>Insights into the chromosomal genome structure of Flemingia macrophylla.</title>
        <authorList>
            <person name="Ding Y."/>
            <person name="Zhao Y."/>
            <person name="Bi W."/>
            <person name="Wu M."/>
            <person name="Zhao G."/>
            <person name="Gong Y."/>
            <person name="Li W."/>
            <person name="Zhang P."/>
        </authorList>
    </citation>
    <scope>NUCLEOTIDE SEQUENCE [LARGE SCALE GENOMIC DNA]</scope>
    <source>
        <strain evidence="9">DYQJB</strain>
        <tissue evidence="9">Leaf</tissue>
    </source>
</reference>
<sequence length="1229" mass="137849">MTIDTKFASLLEKLKVQDPWLPPNTWESIPSESGLRSSPKSTQPLCHLSTLSESSLVRLAMNAMQGSKSSLVSIQNISATFCSDPADRTFLHIPNLWNRSSSTCSLGNLLKSIGCTGTLVFLLRTFVDYFTNINVDGGFGQTHGNADVFQSQIHQEDRVGTNEFPPFTLVNQAFAVAAGKILDGYICGLDTVHASVVFRRSSKDVDLPVPGCLKNVVHSEITLLEFYLHTKELMAQIEALASVCNLQKWALCFSDTSFEDLITEATSEFRNFFRGGNLLTFLFAQLQVADPAHCTLLKFLFLQSCEPYCGFIRSWIFKAEIHDPYKEFIVEYMNCLPPKSHVKAVNSVDFPFANVKVRDGVSIPGFLKDLLIPLVRAGQQLQVLLKLLEMCIHVAAGEHSCDDFLPCWSGFSSNSLSYSSPLAFSKDVIAAMVLARENYYKRMNEKIESFLSSLEVRYQQVGMCASVPSSDNGGGTLDKIGQILLPSPQLCDHEDANILRGIDNLGSDVSGTTDEFSLLEDMCGLSETSSLNSSEEQLDCDQLSGWSCQVVGQQNHLSGLTFLKSTTFNNSMQNSCHDENCGSDLLGMCAKIDAPDHLVKSSPEGMVSSHMSNPLNPGNSSYSCQFSNQFRESLIDICSVMGCLLKKSFNNGETFEPKVSEKHLGSLRYSMSCHDVTTVSDTLSGKATNENQPDNNTLTSHLYSFQPQKYGHQCNHPITYPLSVNPMLTRNSVFPLMGKNGEKYKSVHELYLPYFNFSTVEDPCKVYMDKLPTNSRCTSASSFAPDGNVSTRDEKNNEHGEIDHGREDGLVDVPKLCFDASLDLMDHKQLTTVSGGSSWERLLSSFGKTVNSGNTQKQTLLSTFEMPLDIIIDKCLLQEIMLQYNYVSKLAINVLEEAFKLQEHLLALRRYHFMELADWADLFILSLWHHKWSVTEANERLSEIQGLLELSIQKSSCEQDTHKDRLFVYLKGHGKLPLSASAIGVRSFDFLGLGYHVDWPLSIVLTPAALKIYADIFSFLIQVKLAIFSLTNVWCSLKDFLHTTNKDLNSEVQRLETDHLNILMKMRHQISHFVSTLQQYVESQLSHVSWCRFLHSLEHKVKDMMDLESVHMEYLADSLCICFLSDETKAVGSIIESILQCALDFRSCITVGAWDSGSDPEDLLGKISRINISQVLSIKQKFDRSLKELHVCYMKEPNHRNLGLSRFWEYLNYNEYYSNVSYETGFYTI</sequence>
<keyword evidence="4" id="KW-0493">Microtubule</keyword>
<protein>
    <recommendedName>
        <fullName evidence="11">Gamma-tubulin complex component</fullName>
    </recommendedName>
</protein>
<evidence type="ECO:0000259" key="7">
    <source>
        <dbReference type="Pfam" id="PF04130"/>
    </source>
</evidence>
<dbReference type="EMBL" id="JBGMDY010000001">
    <property type="protein sequence ID" value="KAL2349563.1"/>
    <property type="molecule type" value="Genomic_DNA"/>
</dbReference>
<keyword evidence="10" id="KW-1185">Reference proteome</keyword>
<comment type="subcellular location">
    <subcellularLocation>
        <location evidence="1">Cytoplasm</location>
        <location evidence="1">Cytoskeleton</location>
    </subcellularLocation>
</comment>
<accession>A0ABD1NQ07</accession>
<dbReference type="Proteomes" id="UP001603857">
    <property type="component" value="Unassembled WGS sequence"/>
</dbReference>
<feature type="domain" description="Gamma tubulin complex component C-terminal" evidence="7">
    <location>
        <begin position="901"/>
        <end position="1217"/>
    </location>
</feature>
<dbReference type="InterPro" id="IPR007259">
    <property type="entry name" value="GCP"/>
</dbReference>
<dbReference type="Gene3D" id="1.20.120.1900">
    <property type="entry name" value="Gamma-tubulin complex, C-terminal domain"/>
    <property type="match status" value="1"/>
</dbReference>
<evidence type="ECO:0000256" key="1">
    <source>
        <dbReference type="ARBA" id="ARBA00004245"/>
    </source>
</evidence>
<evidence type="ECO:0000256" key="5">
    <source>
        <dbReference type="ARBA" id="ARBA00023212"/>
    </source>
</evidence>
<comment type="similarity">
    <text evidence="2">Belongs to the TUBGCP family.</text>
</comment>
<dbReference type="PANTHER" id="PTHR19302:SF70">
    <property type="entry name" value="GAMMA-TUBULIN COMPLEX COMPONENT 6"/>
    <property type="match status" value="1"/>
</dbReference>
<dbReference type="PANTHER" id="PTHR19302">
    <property type="entry name" value="GAMMA TUBULIN COMPLEX PROTEIN"/>
    <property type="match status" value="1"/>
</dbReference>
<dbReference type="InterPro" id="IPR042241">
    <property type="entry name" value="GCP_C_sf"/>
</dbReference>
<evidence type="ECO:0000256" key="6">
    <source>
        <dbReference type="SAM" id="MobiDB-lite"/>
    </source>
</evidence>
<dbReference type="Pfam" id="PF17681">
    <property type="entry name" value="GCP_N_terminal"/>
    <property type="match status" value="1"/>
</dbReference>
<dbReference type="GO" id="GO:0005874">
    <property type="term" value="C:microtubule"/>
    <property type="evidence" value="ECO:0007669"/>
    <property type="project" value="UniProtKB-KW"/>
</dbReference>
<dbReference type="AlphaFoldDB" id="A0ABD1NQ07"/>
<evidence type="ECO:0000259" key="8">
    <source>
        <dbReference type="Pfam" id="PF17681"/>
    </source>
</evidence>